<protein>
    <submittedName>
        <fullName evidence="2">Uncharacterized protein</fullName>
    </submittedName>
</protein>
<feature type="transmembrane region" description="Helical" evidence="1">
    <location>
        <begin position="21"/>
        <end position="38"/>
    </location>
</feature>
<dbReference type="EMBL" id="MEVT01000011">
    <property type="protein sequence ID" value="OGC62977.1"/>
    <property type="molecule type" value="Genomic_DNA"/>
</dbReference>
<dbReference type="Proteomes" id="UP000176614">
    <property type="component" value="Unassembled WGS sequence"/>
</dbReference>
<proteinExistence type="predicted"/>
<sequence>MNDRITTLIDIEKPDYERRKFFKYLFSIGIVSLVGFLLNKKSNALSFGSTGVPDPIGIKNFSGSGADYSLTLTTQDTAYQCPASGNVPSKDYILDIYNSSDSSVYWGWSSGIAGTSALRRLISSGGSLNMDLGSGQSIYLVCASADKTIAYGTKERS</sequence>
<evidence type="ECO:0000256" key="1">
    <source>
        <dbReference type="SAM" id="Phobius"/>
    </source>
</evidence>
<keyword evidence="1" id="KW-0472">Membrane</keyword>
<evidence type="ECO:0000313" key="2">
    <source>
        <dbReference type="EMBL" id="OGC62977.1"/>
    </source>
</evidence>
<name>A0A1F4W0L1_UNCKA</name>
<organism evidence="2 3">
    <name type="scientific">candidate division WWE3 bacterium RIFOXYA2_FULL_46_9</name>
    <dbReference type="NCBI Taxonomy" id="1802636"/>
    <lineage>
        <taxon>Bacteria</taxon>
        <taxon>Katanobacteria</taxon>
    </lineage>
</organism>
<comment type="caution">
    <text evidence="2">The sequence shown here is derived from an EMBL/GenBank/DDBJ whole genome shotgun (WGS) entry which is preliminary data.</text>
</comment>
<dbReference type="AlphaFoldDB" id="A0A1F4W0L1"/>
<gene>
    <name evidence="2" type="ORF">A2264_03805</name>
</gene>
<reference evidence="2 3" key="1">
    <citation type="journal article" date="2016" name="Nat. Commun.">
        <title>Thousands of microbial genomes shed light on interconnected biogeochemical processes in an aquifer system.</title>
        <authorList>
            <person name="Anantharaman K."/>
            <person name="Brown C.T."/>
            <person name="Hug L.A."/>
            <person name="Sharon I."/>
            <person name="Castelle C.J."/>
            <person name="Probst A.J."/>
            <person name="Thomas B.C."/>
            <person name="Singh A."/>
            <person name="Wilkins M.J."/>
            <person name="Karaoz U."/>
            <person name="Brodie E.L."/>
            <person name="Williams K.H."/>
            <person name="Hubbard S.S."/>
            <person name="Banfield J.F."/>
        </authorList>
    </citation>
    <scope>NUCLEOTIDE SEQUENCE [LARGE SCALE GENOMIC DNA]</scope>
</reference>
<evidence type="ECO:0000313" key="3">
    <source>
        <dbReference type="Proteomes" id="UP000176614"/>
    </source>
</evidence>
<keyword evidence="1" id="KW-0812">Transmembrane</keyword>
<keyword evidence="1" id="KW-1133">Transmembrane helix</keyword>
<accession>A0A1F4W0L1</accession>